<dbReference type="AlphaFoldDB" id="A0A371DDW1"/>
<sequence>MRIHPHLRARPTKATPRFPPAAASIARPCRPYDHTAAPRSTRSFKSLSAGARATPPPRYGRLRDLHRAHGAGASAPRPCSRHRPPTHAGPWGESEQMPPSPSVSFRAAQPTVRGDWHTSLGPSTYLFTSCYYCLLEFGRLTECAHVSTVRVVRSPVRTTEVRTARRHRAIVHHRCRCHRSASPWHSDRLGQPSPIRETSFS</sequence>
<feature type="region of interest" description="Disordered" evidence="1">
    <location>
        <begin position="181"/>
        <end position="201"/>
    </location>
</feature>
<evidence type="ECO:0000256" key="1">
    <source>
        <dbReference type="SAM" id="MobiDB-lite"/>
    </source>
</evidence>
<feature type="compositionally biased region" description="Basic residues" evidence="1">
    <location>
        <begin position="1"/>
        <end position="11"/>
    </location>
</feature>
<feature type="region of interest" description="Disordered" evidence="1">
    <location>
        <begin position="1"/>
        <end position="106"/>
    </location>
</feature>
<protein>
    <submittedName>
        <fullName evidence="2">Uncharacterized protein</fullName>
    </submittedName>
</protein>
<reference evidence="2 3" key="1">
    <citation type="journal article" date="2018" name="Biotechnol. Biofuels">
        <title>Integrative visual omics of the white-rot fungus Polyporus brumalis exposes the biotechnological potential of its oxidative enzymes for delignifying raw plant biomass.</title>
        <authorList>
            <person name="Miyauchi S."/>
            <person name="Rancon A."/>
            <person name="Drula E."/>
            <person name="Hage H."/>
            <person name="Chaduli D."/>
            <person name="Favel A."/>
            <person name="Grisel S."/>
            <person name="Henrissat B."/>
            <person name="Herpoel-Gimbert I."/>
            <person name="Ruiz-Duenas F.J."/>
            <person name="Chevret D."/>
            <person name="Hainaut M."/>
            <person name="Lin J."/>
            <person name="Wang M."/>
            <person name="Pangilinan J."/>
            <person name="Lipzen A."/>
            <person name="Lesage-Meessen L."/>
            <person name="Navarro D."/>
            <person name="Riley R."/>
            <person name="Grigoriev I.V."/>
            <person name="Zhou S."/>
            <person name="Raouche S."/>
            <person name="Rosso M.N."/>
        </authorList>
    </citation>
    <scope>NUCLEOTIDE SEQUENCE [LARGE SCALE GENOMIC DNA]</scope>
    <source>
        <strain evidence="2 3">BRFM 1820</strain>
    </source>
</reference>
<proteinExistence type="predicted"/>
<gene>
    <name evidence="2" type="ORF">OH76DRAFT_437730</name>
</gene>
<keyword evidence="3" id="KW-1185">Reference proteome</keyword>
<organism evidence="2 3">
    <name type="scientific">Lentinus brumalis</name>
    <dbReference type="NCBI Taxonomy" id="2498619"/>
    <lineage>
        <taxon>Eukaryota</taxon>
        <taxon>Fungi</taxon>
        <taxon>Dikarya</taxon>
        <taxon>Basidiomycota</taxon>
        <taxon>Agaricomycotina</taxon>
        <taxon>Agaricomycetes</taxon>
        <taxon>Polyporales</taxon>
        <taxon>Polyporaceae</taxon>
        <taxon>Lentinus</taxon>
    </lineage>
</organism>
<evidence type="ECO:0000313" key="3">
    <source>
        <dbReference type="Proteomes" id="UP000256964"/>
    </source>
</evidence>
<name>A0A371DDW1_9APHY</name>
<accession>A0A371DDW1</accession>
<dbReference type="Proteomes" id="UP000256964">
    <property type="component" value="Unassembled WGS sequence"/>
</dbReference>
<dbReference type="EMBL" id="KZ857398">
    <property type="protein sequence ID" value="RDX50731.1"/>
    <property type="molecule type" value="Genomic_DNA"/>
</dbReference>
<evidence type="ECO:0000313" key="2">
    <source>
        <dbReference type="EMBL" id="RDX50731.1"/>
    </source>
</evidence>